<organism evidence="1 2">
    <name type="scientific">Datura stramonium</name>
    <name type="common">Jimsonweed</name>
    <name type="synonym">Common thornapple</name>
    <dbReference type="NCBI Taxonomy" id="4076"/>
    <lineage>
        <taxon>Eukaryota</taxon>
        <taxon>Viridiplantae</taxon>
        <taxon>Streptophyta</taxon>
        <taxon>Embryophyta</taxon>
        <taxon>Tracheophyta</taxon>
        <taxon>Spermatophyta</taxon>
        <taxon>Magnoliopsida</taxon>
        <taxon>eudicotyledons</taxon>
        <taxon>Gunneridae</taxon>
        <taxon>Pentapetalae</taxon>
        <taxon>asterids</taxon>
        <taxon>lamiids</taxon>
        <taxon>Solanales</taxon>
        <taxon>Solanaceae</taxon>
        <taxon>Solanoideae</taxon>
        <taxon>Datureae</taxon>
        <taxon>Datura</taxon>
    </lineage>
</organism>
<accession>A0ABS8S2N9</accession>
<evidence type="ECO:0000313" key="1">
    <source>
        <dbReference type="EMBL" id="MCD7452525.1"/>
    </source>
</evidence>
<dbReference type="EMBL" id="JACEIK010000214">
    <property type="protein sequence ID" value="MCD7452525.1"/>
    <property type="molecule type" value="Genomic_DNA"/>
</dbReference>
<reference evidence="1 2" key="1">
    <citation type="journal article" date="2021" name="BMC Genomics">
        <title>Datura genome reveals duplications of psychoactive alkaloid biosynthetic genes and high mutation rate following tissue culture.</title>
        <authorList>
            <person name="Rajewski A."/>
            <person name="Carter-House D."/>
            <person name="Stajich J."/>
            <person name="Litt A."/>
        </authorList>
    </citation>
    <scope>NUCLEOTIDE SEQUENCE [LARGE SCALE GENOMIC DNA]</scope>
    <source>
        <strain evidence="1">AR-01</strain>
    </source>
</reference>
<protein>
    <submittedName>
        <fullName evidence="1">Uncharacterized protein</fullName>
    </submittedName>
</protein>
<proteinExistence type="predicted"/>
<evidence type="ECO:0000313" key="2">
    <source>
        <dbReference type="Proteomes" id="UP000823775"/>
    </source>
</evidence>
<keyword evidence="2" id="KW-1185">Reference proteome</keyword>
<feature type="non-terminal residue" evidence="1">
    <location>
        <position position="67"/>
    </location>
</feature>
<gene>
    <name evidence="1" type="ORF">HAX54_017280</name>
</gene>
<name>A0ABS8S2N9_DATST</name>
<comment type="caution">
    <text evidence="1">The sequence shown here is derived from an EMBL/GenBank/DDBJ whole genome shotgun (WGS) entry which is preliminary data.</text>
</comment>
<sequence length="67" mass="8083">PLYYLHDPYTCGHARCEKESSNYWHSMRGTPSFWRRCRGPNYGHVKFLPPLPGTKLRARHNTYFYTY</sequence>
<feature type="non-terminal residue" evidence="1">
    <location>
        <position position="1"/>
    </location>
</feature>
<dbReference type="Proteomes" id="UP000823775">
    <property type="component" value="Unassembled WGS sequence"/>
</dbReference>